<dbReference type="EMBL" id="KY007376">
    <property type="protein sequence ID" value="AQV13674.1"/>
    <property type="molecule type" value="mRNA"/>
</dbReference>
<evidence type="ECO:0000256" key="1">
    <source>
        <dbReference type="ARBA" id="ARBA00010587"/>
    </source>
</evidence>
<dbReference type="Gene3D" id="1.20.120.50">
    <property type="entry name" value="Hemerythrin-like"/>
    <property type="match status" value="1"/>
</dbReference>
<comment type="similarity">
    <text evidence="1">Belongs to the hemerythrin family.</text>
</comment>
<name>A0A1S6QCM9_9ANNE</name>
<sequence>MPYTVPEPYSWDKSFMTFYDQIDNEHKGLFQGLFDVGVYPGSVETLRKCRELMAAHFAYEQSMMLKASYPEYPHHKAAHDGYLATLAKMECPVNASDVDYAKDWLVQHIKTVDFPYRGKL</sequence>
<dbReference type="SUPFAM" id="SSF47188">
    <property type="entry name" value="Hemerythrin-like"/>
    <property type="match status" value="1"/>
</dbReference>
<dbReference type="InterPro" id="IPR002063">
    <property type="entry name" value="Haemerythrin"/>
</dbReference>
<dbReference type="NCBIfam" id="TIGR00058">
    <property type="entry name" value="Hemerythrin"/>
    <property type="match status" value="1"/>
</dbReference>
<reference evidence="5" key="1">
    <citation type="submission" date="2016-10" db="EMBL/GenBank/DDBJ databases">
        <title>Discovery and evolution of novel hemerythrin genes in annelid worms.</title>
        <authorList>
            <person name="Costa-Paiva E.M."/>
            <person name="Whelan N.V."/>
            <person name="Waits D.S."/>
            <person name="Santos S."/>
            <person name="Schrago C.G."/>
            <person name="Halanych K.M."/>
        </authorList>
    </citation>
    <scope>NUCLEOTIDE SEQUENCE</scope>
</reference>
<dbReference type="PANTHER" id="PTHR37164">
    <property type="entry name" value="BACTERIOHEMERYTHRIN"/>
    <property type="match status" value="1"/>
</dbReference>
<organism evidence="5">
    <name type="scientific">Magelona berkeleyi</name>
    <dbReference type="NCBI Taxonomy" id="1490213"/>
    <lineage>
        <taxon>Eukaryota</taxon>
        <taxon>Metazoa</taxon>
        <taxon>Spiralia</taxon>
        <taxon>Lophotrochozoa</taxon>
        <taxon>Annelida</taxon>
        <taxon>Polychaeta</taxon>
        <taxon>Sedentaria</taxon>
        <taxon>Canalipalpata</taxon>
        <taxon>Spionida</taxon>
        <taxon>Magelonidae</taxon>
        <taxon>Magelona</taxon>
    </lineage>
</organism>
<dbReference type="GO" id="GO:0005506">
    <property type="term" value="F:iron ion binding"/>
    <property type="evidence" value="ECO:0007669"/>
    <property type="project" value="InterPro"/>
</dbReference>
<accession>A0A1S6QCM9</accession>
<evidence type="ECO:0000259" key="4">
    <source>
        <dbReference type="Pfam" id="PF01814"/>
    </source>
</evidence>
<dbReference type="InterPro" id="IPR016131">
    <property type="entry name" value="Haemerythrin_Fe_BS"/>
</dbReference>
<proteinExistence type="evidence at transcript level"/>
<evidence type="ECO:0000313" key="5">
    <source>
        <dbReference type="EMBL" id="AQV13674.1"/>
    </source>
</evidence>
<dbReference type="InterPro" id="IPR012312">
    <property type="entry name" value="Hemerythrin-like"/>
</dbReference>
<dbReference type="NCBIfam" id="TIGR02481">
    <property type="entry name" value="hemeryth_dom"/>
    <property type="match status" value="1"/>
</dbReference>
<dbReference type="AlphaFoldDB" id="A0A1S6QCM9"/>
<keyword evidence="2" id="KW-0479">Metal-binding</keyword>
<dbReference type="PRINTS" id="PR00186">
    <property type="entry name" value="HEMERYTHRIN"/>
</dbReference>
<keyword evidence="3" id="KW-0408">Iron</keyword>
<dbReference type="InterPro" id="IPR012827">
    <property type="entry name" value="Hemerythrin_metal-bd"/>
</dbReference>
<dbReference type="PANTHER" id="PTHR37164:SF1">
    <property type="entry name" value="BACTERIOHEMERYTHRIN"/>
    <property type="match status" value="1"/>
</dbReference>
<dbReference type="CDD" id="cd12107">
    <property type="entry name" value="Hemerythrin"/>
    <property type="match status" value="1"/>
</dbReference>
<dbReference type="InterPro" id="IPR050669">
    <property type="entry name" value="Hemerythrin"/>
</dbReference>
<evidence type="ECO:0000256" key="3">
    <source>
        <dbReference type="ARBA" id="ARBA00023004"/>
    </source>
</evidence>
<dbReference type="PROSITE" id="PS00550">
    <property type="entry name" value="HEMERYTHRINS"/>
    <property type="match status" value="1"/>
</dbReference>
<evidence type="ECO:0000256" key="2">
    <source>
        <dbReference type="ARBA" id="ARBA00022723"/>
    </source>
</evidence>
<feature type="domain" description="Hemerythrin-like" evidence="4">
    <location>
        <begin position="18"/>
        <end position="113"/>
    </location>
</feature>
<dbReference type="InterPro" id="IPR035938">
    <property type="entry name" value="Hemerythrin-like_sf"/>
</dbReference>
<dbReference type="Pfam" id="PF01814">
    <property type="entry name" value="Hemerythrin"/>
    <property type="match status" value="1"/>
</dbReference>
<protein>
    <submittedName>
        <fullName evidence="5">Hemerythrin</fullName>
    </submittedName>
</protein>